<dbReference type="AlphaFoldDB" id="A0A1L3JKX8"/>
<keyword evidence="1" id="KW-0805">Transcription regulation</keyword>
<dbReference type="KEGG" id="ten:LPB136_10575"/>
<sequence length="291" mass="34296">MPINILKNNFPFNSQESDFQIFRFEDFLKSESTDFITTNHVIGFYTLFFISEGVGKHSIDFTDYNYEKGTILSVRKNQIHKFYLNSNTKGFILCFKEEFLNSYLNENEVANAIQMFNELLVSPKTQTREREFHGVFQLVTGIENEILHINDKYSLKLIRSLIHILITLIYRIKSEGHNKVQLSKYIKEFIRFQNLLEQDYCKTKKVFDYASKLGFSTKKLNTIVKFITNKPAKEFIDQTVMVKLKSLLLHSSLSVKEIAFKTGFNDSTNLYKYFKKHNNTTPEEFRKLNKD</sequence>
<dbReference type="RefSeq" id="WP_072556305.1">
    <property type="nucleotide sequence ID" value="NZ_CP018155.1"/>
</dbReference>
<dbReference type="InterPro" id="IPR003313">
    <property type="entry name" value="AraC-bd"/>
</dbReference>
<dbReference type="SUPFAM" id="SSF46689">
    <property type="entry name" value="Homeodomain-like"/>
    <property type="match status" value="1"/>
</dbReference>
<dbReference type="EMBL" id="CP018155">
    <property type="protein sequence ID" value="APG65781.1"/>
    <property type="molecule type" value="Genomic_DNA"/>
</dbReference>
<evidence type="ECO:0000256" key="3">
    <source>
        <dbReference type="ARBA" id="ARBA00023163"/>
    </source>
</evidence>
<evidence type="ECO:0000259" key="4">
    <source>
        <dbReference type="PROSITE" id="PS01124"/>
    </source>
</evidence>
<dbReference type="PANTHER" id="PTHR43280:SF32">
    <property type="entry name" value="TRANSCRIPTIONAL REGULATORY PROTEIN"/>
    <property type="match status" value="1"/>
</dbReference>
<protein>
    <recommendedName>
        <fullName evidence="4">HTH araC/xylS-type domain-containing protein</fullName>
    </recommendedName>
</protein>
<dbReference type="Pfam" id="PF12833">
    <property type="entry name" value="HTH_18"/>
    <property type="match status" value="1"/>
</dbReference>
<dbReference type="Pfam" id="PF02311">
    <property type="entry name" value="AraC_binding"/>
    <property type="match status" value="1"/>
</dbReference>
<reference evidence="5 6" key="1">
    <citation type="submission" date="2016-11" db="EMBL/GenBank/DDBJ databases">
        <title>Tenacibaculum sp. LPB0136, isolated from marine environment.</title>
        <authorList>
            <person name="Kim E."/>
            <person name="Yi H."/>
        </authorList>
    </citation>
    <scope>NUCLEOTIDE SEQUENCE [LARGE SCALE GENOMIC DNA]</scope>
    <source>
        <strain evidence="5 6">LPB0136</strain>
    </source>
</reference>
<dbReference type="PROSITE" id="PS01124">
    <property type="entry name" value="HTH_ARAC_FAMILY_2"/>
    <property type="match status" value="1"/>
</dbReference>
<gene>
    <name evidence="5" type="ORF">LPB136_10575</name>
</gene>
<organism evidence="5 6">
    <name type="scientific">Tenacibaculum todarodis</name>
    <dbReference type="NCBI Taxonomy" id="1850252"/>
    <lineage>
        <taxon>Bacteria</taxon>
        <taxon>Pseudomonadati</taxon>
        <taxon>Bacteroidota</taxon>
        <taxon>Flavobacteriia</taxon>
        <taxon>Flavobacteriales</taxon>
        <taxon>Flavobacteriaceae</taxon>
        <taxon>Tenacibaculum</taxon>
    </lineage>
</organism>
<dbReference type="PANTHER" id="PTHR43280">
    <property type="entry name" value="ARAC-FAMILY TRANSCRIPTIONAL REGULATOR"/>
    <property type="match status" value="1"/>
</dbReference>
<dbReference type="GO" id="GO:0043565">
    <property type="term" value="F:sequence-specific DNA binding"/>
    <property type="evidence" value="ECO:0007669"/>
    <property type="project" value="InterPro"/>
</dbReference>
<dbReference type="InterPro" id="IPR009057">
    <property type="entry name" value="Homeodomain-like_sf"/>
</dbReference>
<name>A0A1L3JKX8_9FLAO</name>
<feature type="domain" description="HTH araC/xylS-type" evidence="4">
    <location>
        <begin position="190"/>
        <end position="288"/>
    </location>
</feature>
<evidence type="ECO:0000313" key="6">
    <source>
        <dbReference type="Proteomes" id="UP000181898"/>
    </source>
</evidence>
<accession>A0A1L3JKX8</accession>
<dbReference type="OrthoDB" id="1096411at2"/>
<keyword evidence="6" id="KW-1185">Reference proteome</keyword>
<evidence type="ECO:0000256" key="1">
    <source>
        <dbReference type="ARBA" id="ARBA00023015"/>
    </source>
</evidence>
<evidence type="ECO:0000313" key="5">
    <source>
        <dbReference type="EMBL" id="APG65781.1"/>
    </source>
</evidence>
<dbReference type="InterPro" id="IPR018060">
    <property type="entry name" value="HTH_AraC"/>
</dbReference>
<keyword evidence="3" id="KW-0804">Transcription</keyword>
<dbReference type="Gene3D" id="1.10.10.60">
    <property type="entry name" value="Homeodomain-like"/>
    <property type="match status" value="1"/>
</dbReference>
<dbReference type="Proteomes" id="UP000181898">
    <property type="component" value="Chromosome"/>
</dbReference>
<dbReference type="GO" id="GO:0003700">
    <property type="term" value="F:DNA-binding transcription factor activity"/>
    <property type="evidence" value="ECO:0007669"/>
    <property type="project" value="InterPro"/>
</dbReference>
<evidence type="ECO:0000256" key="2">
    <source>
        <dbReference type="ARBA" id="ARBA00023125"/>
    </source>
</evidence>
<dbReference type="SMART" id="SM00342">
    <property type="entry name" value="HTH_ARAC"/>
    <property type="match status" value="1"/>
</dbReference>
<dbReference type="InterPro" id="IPR037923">
    <property type="entry name" value="HTH-like"/>
</dbReference>
<keyword evidence="2" id="KW-0238">DNA-binding</keyword>
<dbReference type="STRING" id="1850252.LPB136_10575"/>
<dbReference type="SUPFAM" id="SSF51215">
    <property type="entry name" value="Regulatory protein AraC"/>
    <property type="match status" value="1"/>
</dbReference>
<proteinExistence type="predicted"/>